<dbReference type="RefSeq" id="WP_068461535.1">
    <property type="nucleotide sequence ID" value="NZ_LMTR01000049.1"/>
</dbReference>
<organism evidence="1 2">
    <name type="scientific">Hyphomicrobium sulfonivorans</name>
    <dbReference type="NCBI Taxonomy" id="121290"/>
    <lineage>
        <taxon>Bacteria</taxon>
        <taxon>Pseudomonadati</taxon>
        <taxon>Pseudomonadota</taxon>
        <taxon>Alphaproteobacteria</taxon>
        <taxon>Hyphomicrobiales</taxon>
        <taxon>Hyphomicrobiaceae</taxon>
        <taxon>Hyphomicrobium</taxon>
    </lineage>
</organism>
<gene>
    <name evidence="1" type="ORF">APY04_1705</name>
</gene>
<comment type="caution">
    <text evidence="1">The sequence shown here is derived from an EMBL/GenBank/DDBJ whole genome shotgun (WGS) entry which is preliminary data.</text>
</comment>
<dbReference type="EMBL" id="LMTR01000049">
    <property type="protein sequence ID" value="KWT69099.1"/>
    <property type="molecule type" value="Genomic_DNA"/>
</dbReference>
<evidence type="ECO:0000313" key="1">
    <source>
        <dbReference type="EMBL" id="KWT69099.1"/>
    </source>
</evidence>
<dbReference type="PATRIC" id="fig|121290.4.peg.244"/>
<proteinExistence type="predicted"/>
<accession>A0A109BI76</accession>
<dbReference type="AlphaFoldDB" id="A0A109BI76"/>
<dbReference type="Proteomes" id="UP000059074">
    <property type="component" value="Unassembled WGS sequence"/>
</dbReference>
<name>A0A109BI76_HYPSL</name>
<keyword evidence="2" id="KW-1185">Reference proteome</keyword>
<sequence>MRARRLIEDSALTSERLSEIFKTFDEVWSEVASRYSGAEDDARTRLAQAILTAAKEHGDDLQKLKAEALHIFQQTEPKS</sequence>
<evidence type="ECO:0000313" key="2">
    <source>
        <dbReference type="Proteomes" id="UP000059074"/>
    </source>
</evidence>
<protein>
    <submittedName>
        <fullName evidence="1">Uncharacterized protein</fullName>
    </submittedName>
</protein>
<dbReference type="OrthoDB" id="7933888at2"/>
<reference evidence="1 2" key="1">
    <citation type="submission" date="2015-10" db="EMBL/GenBank/DDBJ databases">
        <title>Transcriptomic analysis of a linuron degrading triple-species bacterial consortium.</title>
        <authorList>
            <person name="Albers P."/>
        </authorList>
    </citation>
    <scope>NUCLEOTIDE SEQUENCE [LARGE SCALE GENOMIC DNA]</scope>
    <source>
        <strain evidence="1 2">WDL6</strain>
    </source>
</reference>